<dbReference type="GO" id="GO:0046872">
    <property type="term" value="F:metal ion binding"/>
    <property type="evidence" value="ECO:0007669"/>
    <property type="project" value="UniProtKB-KW"/>
</dbReference>
<dbReference type="GO" id="GO:0008783">
    <property type="term" value="F:agmatinase activity"/>
    <property type="evidence" value="ECO:0007669"/>
    <property type="project" value="TreeGrafter"/>
</dbReference>
<name>A0A382R284_9ZZZZ</name>
<reference evidence="3" key="1">
    <citation type="submission" date="2018-05" db="EMBL/GenBank/DDBJ databases">
        <authorList>
            <person name="Lanie J.A."/>
            <person name="Ng W.-L."/>
            <person name="Kazmierczak K.M."/>
            <person name="Andrzejewski T.M."/>
            <person name="Davidsen T.M."/>
            <person name="Wayne K.J."/>
            <person name="Tettelin H."/>
            <person name="Glass J.I."/>
            <person name="Rusch D."/>
            <person name="Podicherti R."/>
            <person name="Tsui H.-C.T."/>
            <person name="Winkler M.E."/>
        </authorList>
    </citation>
    <scope>NUCLEOTIDE SEQUENCE</scope>
</reference>
<dbReference type="Pfam" id="PF00491">
    <property type="entry name" value="Arginase"/>
    <property type="match status" value="1"/>
</dbReference>
<sequence>MKKKKDKIPIQPVSGTKVPRFAGASTFARLPELRDVENCDVAIVGVPFDAGTSYRPGARFGPQSIRQASRHLRTNYHPAYDSEPFLEQQVADAGDITCNPFNINESVEQIQKAATDLLGKVGGIISMGGDHTIALPLLRAVNHKNKGPVAL</sequence>
<feature type="non-terminal residue" evidence="3">
    <location>
        <position position="151"/>
    </location>
</feature>
<protein>
    <recommendedName>
        <fullName evidence="4">Agmatinase</fullName>
    </recommendedName>
</protein>
<keyword evidence="1" id="KW-0479">Metal-binding</keyword>
<proteinExistence type="predicted"/>
<accession>A0A382R284</accession>
<dbReference type="PANTHER" id="PTHR11358:SF26">
    <property type="entry name" value="GUANIDINO ACID HYDROLASE, MITOCHONDRIAL"/>
    <property type="match status" value="1"/>
</dbReference>
<dbReference type="GO" id="GO:0033389">
    <property type="term" value="P:putrescine biosynthetic process from arginine, via agmatine"/>
    <property type="evidence" value="ECO:0007669"/>
    <property type="project" value="TreeGrafter"/>
</dbReference>
<keyword evidence="2" id="KW-0378">Hydrolase</keyword>
<dbReference type="Gene3D" id="3.40.800.10">
    <property type="entry name" value="Ureohydrolase domain"/>
    <property type="match status" value="1"/>
</dbReference>
<gene>
    <name evidence="3" type="ORF">METZ01_LOCUS344144</name>
</gene>
<dbReference type="InterPro" id="IPR006035">
    <property type="entry name" value="Ureohydrolase"/>
</dbReference>
<evidence type="ECO:0000313" key="3">
    <source>
        <dbReference type="EMBL" id="SVC91290.1"/>
    </source>
</evidence>
<evidence type="ECO:0000256" key="1">
    <source>
        <dbReference type="ARBA" id="ARBA00022723"/>
    </source>
</evidence>
<dbReference type="InterPro" id="IPR023696">
    <property type="entry name" value="Ureohydrolase_dom_sf"/>
</dbReference>
<dbReference type="PANTHER" id="PTHR11358">
    <property type="entry name" value="ARGINASE/AGMATINASE"/>
    <property type="match status" value="1"/>
</dbReference>
<dbReference type="SUPFAM" id="SSF52768">
    <property type="entry name" value="Arginase/deacetylase"/>
    <property type="match status" value="1"/>
</dbReference>
<dbReference type="AlphaFoldDB" id="A0A382R284"/>
<dbReference type="EMBL" id="UINC01118270">
    <property type="protein sequence ID" value="SVC91290.1"/>
    <property type="molecule type" value="Genomic_DNA"/>
</dbReference>
<evidence type="ECO:0000256" key="2">
    <source>
        <dbReference type="ARBA" id="ARBA00022801"/>
    </source>
</evidence>
<organism evidence="3">
    <name type="scientific">marine metagenome</name>
    <dbReference type="NCBI Taxonomy" id="408172"/>
    <lineage>
        <taxon>unclassified sequences</taxon>
        <taxon>metagenomes</taxon>
        <taxon>ecological metagenomes</taxon>
    </lineage>
</organism>
<evidence type="ECO:0008006" key="4">
    <source>
        <dbReference type="Google" id="ProtNLM"/>
    </source>
</evidence>
<dbReference type="PROSITE" id="PS51409">
    <property type="entry name" value="ARGINASE_2"/>
    <property type="match status" value="1"/>
</dbReference>